<keyword evidence="7" id="KW-1133">Transmembrane helix</keyword>
<dbReference type="OMA" id="YKGAIWL"/>
<comment type="caution">
    <text evidence="13">The sequence shown here is derived from an EMBL/GenBank/DDBJ whole genome shotgun (WGS) entry which is preliminary data.</text>
</comment>
<proteinExistence type="inferred from homology"/>
<dbReference type="Gene3D" id="1.50.40.10">
    <property type="entry name" value="Mitochondrial carrier domain"/>
    <property type="match status" value="1"/>
</dbReference>
<evidence type="ECO:0000256" key="5">
    <source>
        <dbReference type="ARBA" id="ARBA00022737"/>
    </source>
</evidence>
<feature type="repeat" description="Solcar" evidence="10">
    <location>
        <begin position="168"/>
        <end position="255"/>
    </location>
</feature>
<dbReference type="EMBL" id="VLTN01000048">
    <property type="protein sequence ID" value="KAA0148918.1"/>
    <property type="molecule type" value="Genomic_DNA"/>
</dbReference>
<keyword evidence="4 10" id="KW-0812">Transmembrane</keyword>
<evidence type="ECO:0000313" key="13">
    <source>
        <dbReference type="EMBL" id="KAA0173582.1"/>
    </source>
</evidence>
<dbReference type="GO" id="GO:1990547">
    <property type="term" value="P:mitochondrial phosphate ion transmembrane transport"/>
    <property type="evidence" value="ECO:0007669"/>
    <property type="project" value="InterPro"/>
</dbReference>
<evidence type="ECO:0000256" key="2">
    <source>
        <dbReference type="ARBA" id="ARBA00006375"/>
    </source>
</evidence>
<comment type="similarity">
    <text evidence="2 11">Belongs to the mitochondrial carrier (TC 2.A.29) family.</text>
</comment>
<keyword evidence="9 10" id="KW-0472">Membrane</keyword>
<protein>
    <recommendedName>
        <fullName evidence="16">Mitochondrial phosphate carrier protein</fullName>
    </recommendedName>
</protein>
<evidence type="ECO:0008006" key="16">
    <source>
        <dbReference type="Google" id="ProtNLM"/>
    </source>
</evidence>
<evidence type="ECO:0000256" key="4">
    <source>
        <dbReference type="ARBA" id="ARBA00022692"/>
    </source>
</evidence>
<comment type="subcellular location">
    <subcellularLocation>
        <location evidence="1">Mitochondrion inner membrane</location>
        <topology evidence="1">Multi-pass membrane protein</topology>
    </subcellularLocation>
</comment>
<name>A0A5A8E7A6_CAFRO</name>
<sequence length="360" mass="37865">MALKVLYSGAALAGASALIASRKEGTLSVEPSAVTSPAGDLQQAFPRTSSSAALRVLAAAPAASAPAVHDAVYYAKCMVGGILSCGLTHTAMVPIDVVKCRMQTNPEVYKGLASGMRLLSKGGVSAMTIGWAPTLIGYSMQGMCKFGFYEMGKDFYAGLAGEEFARNYSSLICAAASASAELIADVALCPMESVKVRMQTSLPEAKFPTEFGAAVARIRAEEGTRGFFKGLAPLWGRQIPYTVVKFVAFERVVNAFYANVFTDPKESYGKPTQLGITFASGYIAGVFCAVISQPADTIVSKLNQSDSATIGGIVKEMGIVNLATKGLMARIIMIGTLTGLQWWIYDSFKTAVGLQTSGGK</sequence>
<dbReference type="PANTHER" id="PTHR45671">
    <property type="entry name" value="SOLUTE CARRIER FAMILY 25 (MITOCHONDRIAL CARRIER PHOSPHATE CARRIER), MEMBER 3, LIKE-RELATED-RELATED"/>
    <property type="match status" value="1"/>
</dbReference>
<evidence type="ECO:0000313" key="15">
    <source>
        <dbReference type="Proteomes" id="UP000323011"/>
    </source>
</evidence>
<dbReference type="Proteomes" id="UP000323011">
    <property type="component" value="Unassembled WGS sequence"/>
</dbReference>
<dbReference type="Pfam" id="PF00153">
    <property type="entry name" value="Mito_carr"/>
    <property type="match status" value="2"/>
</dbReference>
<dbReference type="FunFam" id="1.50.40.10:FF:000046">
    <property type="entry name" value="Phosphate carrier protein, mitochondrial"/>
    <property type="match status" value="1"/>
</dbReference>
<keyword evidence="8" id="KW-0496">Mitochondrion</keyword>
<dbReference type="PANTHER" id="PTHR45671:SF10">
    <property type="entry name" value="SOLUTE CARRIER FAMILY 25 MEMBER 3"/>
    <property type="match status" value="1"/>
</dbReference>
<dbReference type="InterPro" id="IPR044677">
    <property type="entry name" value="SLC25A3/Pic2/Mir1-like"/>
</dbReference>
<dbReference type="SUPFAM" id="SSF103506">
    <property type="entry name" value="Mitochondrial carrier"/>
    <property type="match status" value="1"/>
</dbReference>
<keyword evidence="3 11" id="KW-0813">Transport</keyword>
<dbReference type="InterPro" id="IPR018108">
    <property type="entry name" value="MCP_transmembrane"/>
</dbReference>
<evidence type="ECO:0000256" key="10">
    <source>
        <dbReference type="PROSITE-ProRule" id="PRU00282"/>
    </source>
</evidence>
<evidence type="ECO:0000256" key="7">
    <source>
        <dbReference type="ARBA" id="ARBA00022989"/>
    </source>
</evidence>
<evidence type="ECO:0000256" key="3">
    <source>
        <dbReference type="ARBA" id="ARBA00022448"/>
    </source>
</evidence>
<dbReference type="InterPro" id="IPR023395">
    <property type="entry name" value="MCP_dom_sf"/>
</dbReference>
<dbReference type="AlphaFoldDB" id="A0A5A8E7A6"/>
<evidence type="ECO:0000256" key="9">
    <source>
        <dbReference type="ARBA" id="ARBA00023136"/>
    </source>
</evidence>
<gene>
    <name evidence="13" type="ORF">FNF27_04918</name>
    <name evidence="12" type="ORF">FNF29_06391</name>
</gene>
<feature type="repeat" description="Solcar" evidence="10">
    <location>
        <begin position="72"/>
        <end position="155"/>
    </location>
</feature>
<evidence type="ECO:0000256" key="6">
    <source>
        <dbReference type="ARBA" id="ARBA00022792"/>
    </source>
</evidence>
<evidence type="ECO:0000313" key="14">
    <source>
        <dbReference type="Proteomes" id="UP000322899"/>
    </source>
</evidence>
<dbReference type="GO" id="GO:0005743">
    <property type="term" value="C:mitochondrial inner membrane"/>
    <property type="evidence" value="ECO:0007669"/>
    <property type="project" value="UniProtKB-SubCell"/>
</dbReference>
<feature type="repeat" description="Solcar" evidence="10">
    <location>
        <begin position="272"/>
        <end position="351"/>
    </location>
</feature>
<evidence type="ECO:0000313" key="12">
    <source>
        <dbReference type="EMBL" id="KAA0148918.1"/>
    </source>
</evidence>
<dbReference type="EMBL" id="VLTO01000031">
    <property type="protein sequence ID" value="KAA0173582.1"/>
    <property type="molecule type" value="Genomic_DNA"/>
</dbReference>
<dbReference type="OrthoDB" id="427452at2759"/>
<accession>A0A5A8E7A6</accession>
<dbReference type="PROSITE" id="PS50920">
    <property type="entry name" value="SOLCAR"/>
    <property type="match status" value="3"/>
</dbReference>
<evidence type="ECO:0000256" key="8">
    <source>
        <dbReference type="ARBA" id="ARBA00023128"/>
    </source>
</evidence>
<dbReference type="Proteomes" id="UP000322899">
    <property type="component" value="Unassembled WGS sequence"/>
</dbReference>
<keyword evidence="5" id="KW-0677">Repeat</keyword>
<evidence type="ECO:0000256" key="1">
    <source>
        <dbReference type="ARBA" id="ARBA00004448"/>
    </source>
</evidence>
<reference evidence="14 15" key="1">
    <citation type="submission" date="2019-07" db="EMBL/GenBank/DDBJ databases">
        <title>Genomes of Cafeteria roenbergensis.</title>
        <authorList>
            <person name="Fischer M.G."/>
            <person name="Hackl T."/>
            <person name="Roman M."/>
        </authorList>
    </citation>
    <scope>NUCLEOTIDE SEQUENCE [LARGE SCALE GENOMIC DNA]</scope>
    <source>
        <strain evidence="12 15">BVI</strain>
        <strain evidence="13 14">E4-10P</strain>
    </source>
</reference>
<dbReference type="GO" id="GO:0005315">
    <property type="term" value="F:phosphate transmembrane transporter activity"/>
    <property type="evidence" value="ECO:0007669"/>
    <property type="project" value="InterPro"/>
</dbReference>
<evidence type="ECO:0000256" key="11">
    <source>
        <dbReference type="RuleBase" id="RU000488"/>
    </source>
</evidence>
<organism evidence="13 14">
    <name type="scientific">Cafeteria roenbergensis</name>
    <name type="common">Marine flagellate</name>
    <dbReference type="NCBI Taxonomy" id="33653"/>
    <lineage>
        <taxon>Eukaryota</taxon>
        <taxon>Sar</taxon>
        <taxon>Stramenopiles</taxon>
        <taxon>Bigyra</taxon>
        <taxon>Opalozoa</taxon>
        <taxon>Bicosoecida</taxon>
        <taxon>Cafeteriaceae</taxon>
        <taxon>Cafeteria</taxon>
    </lineage>
</organism>
<keyword evidence="6" id="KW-0999">Mitochondrion inner membrane</keyword>
<keyword evidence="15" id="KW-1185">Reference proteome</keyword>